<evidence type="ECO:0000259" key="14">
    <source>
        <dbReference type="PROSITE" id="PS50109"/>
    </source>
</evidence>
<keyword evidence="8 15" id="KW-0418">Kinase</keyword>
<comment type="subcellular location">
    <subcellularLocation>
        <location evidence="2">Cell membrane</location>
        <topology evidence="2">Multi-pass membrane protein</topology>
    </subcellularLocation>
</comment>
<keyword evidence="5" id="KW-0808">Transferase</keyword>
<keyword evidence="10 13" id="KW-1133">Transmembrane helix</keyword>
<evidence type="ECO:0000256" key="2">
    <source>
        <dbReference type="ARBA" id="ARBA00004651"/>
    </source>
</evidence>
<dbReference type="InterPro" id="IPR005467">
    <property type="entry name" value="His_kinase_dom"/>
</dbReference>
<feature type="transmembrane region" description="Helical" evidence="13">
    <location>
        <begin position="12"/>
        <end position="30"/>
    </location>
</feature>
<evidence type="ECO:0000256" key="4">
    <source>
        <dbReference type="ARBA" id="ARBA00022475"/>
    </source>
</evidence>
<evidence type="ECO:0000256" key="11">
    <source>
        <dbReference type="ARBA" id="ARBA00023012"/>
    </source>
</evidence>
<evidence type="ECO:0000256" key="6">
    <source>
        <dbReference type="ARBA" id="ARBA00022692"/>
    </source>
</evidence>
<reference evidence="16" key="1">
    <citation type="journal article" date="2019" name="Int. J. Syst. Evol. Microbiol.">
        <title>The Global Catalogue of Microorganisms (GCM) 10K type strain sequencing project: providing services to taxonomists for standard genome sequencing and annotation.</title>
        <authorList>
            <consortium name="The Broad Institute Genomics Platform"/>
            <consortium name="The Broad Institute Genome Sequencing Center for Infectious Disease"/>
            <person name="Wu L."/>
            <person name="Ma J."/>
        </authorList>
    </citation>
    <scope>NUCLEOTIDE SEQUENCE [LARGE SCALE GENOMIC DNA]</scope>
    <source>
        <strain evidence="16">CGMCC 1.15420</strain>
    </source>
</reference>
<dbReference type="RefSeq" id="WP_229716912.1">
    <property type="nucleotide sequence ID" value="NZ_BMIW01000008.1"/>
</dbReference>
<organism evidence="15 16">
    <name type="scientific">Paenibacillus aceti</name>
    <dbReference type="NCBI Taxonomy" id="1820010"/>
    <lineage>
        <taxon>Bacteria</taxon>
        <taxon>Bacillati</taxon>
        <taxon>Bacillota</taxon>
        <taxon>Bacilli</taxon>
        <taxon>Bacillales</taxon>
        <taxon>Paenibacillaceae</taxon>
        <taxon>Paenibacillus</taxon>
    </lineage>
</organism>
<evidence type="ECO:0000256" key="8">
    <source>
        <dbReference type="ARBA" id="ARBA00022777"/>
    </source>
</evidence>
<comment type="catalytic activity">
    <reaction evidence="1">
        <text>ATP + protein L-histidine = ADP + protein N-phospho-L-histidine.</text>
        <dbReference type="EC" id="2.7.13.3"/>
    </reaction>
</comment>
<dbReference type="InterPro" id="IPR003594">
    <property type="entry name" value="HATPase_dom"/>
</dbReference>
<accession>A0ABQ1VSG6</accession>
<dbReference type="InterPro" id="IPR004358">
    <property type="entry name" value="Sig_transdc_His_kin-like_C"/>
</dbReference>
<evidence type="ECO:0000313" key="15">
    <source>
        <dbReference type="EMBL" id="GGF94994.1"/>
    </source>
</evidence>
<keyword evidence="11" id="KW-0902">Two-component regulatory system</keyword>
<dbReference type="Proteomes" id="UP000608420">
    <property type="component" value="Unassembled WGS sequence"/>
</dbReference>
<name>A0ABQ1VSG6_9BACL</name>
<dbReference type="SMART" id="SM00387">
    <property type="entry name" value="HATPase_c"/>
    <property type="match status" value="1"/>
</dbReference>
<dbReference type="SUPFAM" id="SSF55874">
    <property type="entry name" value="ATPase domain of HSP90 chaperone/DNA topoisomerase II/histidine kinase"/>
    <property type="match status" value="1"/>
</dbReference>
<dbReference type="PANTHER" id="PTHR45453">
    <property type="entry name" value="PHOSPHATE REGULON SENSOR PROTEIN PHOR"/>
    <property type="match status" value="1"/>
</dbReference>
<evidence type="ECO:0000256" key="13">
    <source>
        <dbReference type="SAM" id="Phobius"/>
    </source>
</evidence>
<evidence type="ECO:0000256" key="3">
    <source>
        <dbReference type="ARBA" id="ARBA00012438"/>
    </source>
</evidence>
<evidence type="ECO:0000256" key="1">
    <source>
        <dbReference type="ARBA" id="ARBA00000085"/>
    </source>
</evidence>
<dbReference type="PROSITE" id="PS50109">
    <property type="entry name" value="HIS_KIN"/>
    <property type="match status" value="1"/>
</dbReference>
<evidence type="ECO:0000256" key="9">
    <source>
        <dbReference type="ARBA" id="ARBA00022840"/>
    </source>
</evidence>
<keyword evidence="16" id="KW-1185">Reference proteome</keyword>
<comment type="caution">
    <text evidence="15">The sequence shown here is derived from an EMBL/GenBank/DDBJ whole genome shotgun (WGS) entry which is preliminary data.</text>
</comment>
<dbReference type="PRINTS" id="PR00344">
    <property type="entry name" value="BCTRLSENSOR"/>
</dbReference>
<feature type="domain" description="Histidine kinase" evidence="14">
    <location>
        <begin position="126"/>
        <end position="334"/>
    </location>
</feature>
<keyword evidence="12 13" id="KW-0472">Membrane</keyword>
<protein>
    <recommendedName>
        <fullName evidence="3">histidine kinase</fullName>
        <ecNumber evidence="3">2.7.13.3</ecNumber>
    </recommendedName>
</protein>
<dbReference type="InterPro" id="IPR036890">
    <property type="entry name" value="HATPase_C_sf"/>
</dbReference>
<dbReference type="Gene3D" id="3.30.565.10">
    <property type="entry name" value="Histidine kinase-like ATPase, C-terminal domain"/>
    <property type="match status" value="1"/>
</dbReference>
<dbReference type="Pfam" id="PF02518">
    <property type="entry name" value="HATPase_c"/>
    <property type="match status" value="1"/>
</dbReference>
<keyword evidence="4" id="KW-1003">Cell membrane</keyword>
<evidence type="ECO:0000256" key="7">
    <source>
        <dbReference type="ARBA" id="ARBA00022741"/>
    </source>
</evidence>
<evidence type="ECO:0000256" key="10">
    <source>
        <dbReference type="ARBA" id="ARBA00022989"/>
    </source>
</evidence>
<proteinExistence type="predicted"/>
<evidence type="ECO:0000313" key="16">
    <source>
        <dbReference type="Proteomes" id="UP000608420"/>
    </source>
</evidence>
<gene>
    <name evidence="15" type="ORF">GCM10010913_15670</name>
</gene>
<keyword evidence="9" id="KW-0067">ATP-binding</keyword>
<dbReference type="InterPro" id="IPR050351">
    <property type="entry name" value="BphY/WalK/GraS-like"/>
</dbReference>
<dbReference type="PANTHER" id="PTHR45453:SF2">
    <property type="entry name" value="HISTIDINE KINASE"/>
    <property type="match status" value="1"/>
</dbReference>
<keyword evidence="6 13" id="KW-0812">Transmembrane</keyword>
<evidence type="ECO:0000256" key="12">
    <source>
        <dbReference type="ARBA" id="ARBA00023136"/>
    </source>
</evidence>
<dbReference type="EMBL" id="BMIW01000008">
    <property type="protein sequence ID" value="GGF94994.1"/>
    <property type="molecule type" value="Genomic_DNA"/>
</dbReference>
<evidence type="ECO:0000256" key="5">
    <source>
        <dbReference type="ARBA" id="ARBA00022679"/>
    </source>
</evidence>
<dbReference type="EC" id="2.7.13.3" evidence="3"/>
<keyword evidence="7" id="KW-0547">Nucleotide-binding</keyword>
<feature type="transmembrane region" description="Helical" evidence="13">
    <location>
        <begin position="36"/>
        <end position="55"/>
    </location>
</feature>
<dbReference type="GO" id="GO:0016301">
    <property type="term" value="F:kinase activity"/>
    <property type="evidence" value="ECO:0007669"/>
    <property type="project" value="UniProtKB-KW"/>
</dbReference>
<sequence>MSLGKYVQDKIILILMNGIGVFLLSLYLLAVGNSRVTVSLIAATWIIAFLSWAAVNYRGRKRYFDNINRLMSKLDQPYLVQEFMENSWRLEDQLYREILRRSNKAVVERIYQLENEQKEYREFIEGWIHEVKLPITGIRLACHNQEQGNNRRIERYLTELDHDVEQALFYARSDQVYQDYIIKETELKAVLLNVLKKNKYVMIHHQMSAEVECDGITVFCDGKWLEFIVGQILLNAVKYKREQEGRGMISFRAEPTASGVKLMIRDDGMGIAAPDQSRIFDKGFTGSNGRSRGKSTGIGLYLCRKLCNKLGLEIGVQSREGEYTEITLLFPKHPFLSKLKDS</sequence>